<dbReference type="EMBL" id="LSRX01000168">
    <property type="protein sequence ID" value="OLQ06070.1"/>
    <property type="molecule type" value="Genomic_DNA"/>
</dbReference>
<comment type="caution">
    <text evidence="1">The sequence shown here is derived from an EMBL/GenBank/DDBJ whole genome shotgun (WGS) entry which is preliminary data.</text>
</comment>
<name>A0A1Q9EF75_SYMMI</name>
<dbReference type="Proteomes" id="UP000186817">
    <property type="component" value="Unassembled WGS sequence"/>
</dbReference>
<keyword evidence="2" id="KW-1185">Reference proteome</keyword>
<sequence length="331" mass="35228">MEQAVAAGTFVPDMSSAHELAPAVPGIGKGALGPAEPEVLPGLTEDLSHLLTMQAVTDEDVYAVVVRHIAPLPVLRHTLSVWCQRLPMGDLRSAAEDILLVLLPVHLCTKISGRQVCSSPADPDFVPQVLVPRLLPLVPLPLMSCGPLSSSWASAFDITHLEILSFGLDEVARWDWRSASAACVSFAPLPAGLSSAFSPPSCSLKDMRQLRAWVCGFLAALGPPLKLAHAGRPVCLRFPFSPGTIEPLSGWLLGMTRTELIENELSETSNAETAALLSAISVAFPLPPSAPPRPALQSLEAFEALSIQSRLALLRSVPATRVVCELLNEVL</sequence>
<dbReference type="AlphaFoldDB" id="A0A1Q9EF75"/>
<proteinExistence type="predicted"/>
<protein>
    <submittedName>
        <fullName evidence="1">Uncharacterized protein</fullName>
    </submittedName>
</protein>
<accession>A0A1Q9EF75</accession>
<gene>
    <name evidence="1" type="ORF">AK812_SmicGene10661</name>
</gene>
<evidence type="ECO:0000313" key="1">
    <source>
        <dbReference type="EMBL" id="OLQ06070.1"/>
    </source>
</evidence>
<reference evidence="1 2" key="1">
    <citation type="submission" date="2016-02" db="EMBL/GenBank/DDBJ databases">
        <title>Genome analysis of coral dinoflagellate symbionts highlights evolutionary adaptations to a symbiotic lifestyle.</title>
        <authorList>
            <person name="Aranda M."/>
            <person name="Li Y."/>
            <person name="Liew Y.J."/>
            <person name="Baumgarten S."/>
            <person name="Simakov O."/>
            <person name="Wilson M."/>
            <person name="Piel J."/>
            <person name="Ashoor H."/>
            <person name="Bougouffa S."/>
            <person name="Bajic V.B."/>
            <person name="Ryu T."/>
            <person name="Ravasi T."/>
            <person name="Bayer T."/>
            <person name="Micklem G."/>
            <person name="Kim H."/>
            <person name="Bhak J."/>
            <person name="Lajeunesse T.C."/>
            <person name="Voolstra C.R."/>
        </authorList>
    </citation>
    <scope>NUCLEOTIDE SEQUENCE [LARGE SCALE GENOMIC DNA]</scope>
    <source>
        <strain evidence="1 2">CCMP2467</strain>
    </source>
</reference>
<organism evidence="1 2">
    <name type="scientific">Symbiodinium microadriaticum</name>
    <name type="common">Dinoflagellate</name>
    <name type="synonym">Zooxanthella microadriatica</name>
    <dbReference type="NCBI Taxonomy" id="2951"/>
    <lineage>
        <taxon>Eukaryota</taxon>
        <taxon>Sar</taxon>
        <taxon>Alveolata</taxon>
        <taxon>Dinophyceae</taxon>
        <taxon>Suessiales</taxon>
        <taxon>Symbiodiniaceae</taxon>
        <taxon>Symbiodinium</taxon>
    </lineage>
</organism>
<evidence type="ECO:0000313" key="2">
    <source>
        <dbReference type="Proteomes" id="UP000186817"/>
    </source>
</evidence>